<organism evidence="2 3">
    <name type="scientific">Blautia ammoniilytica</name>
    <dbReference type="NCBI Taxonomy" id="2981782"/>
    <lineage>
        <taxon>Bacteria</taxon>
        <taxon>Bacillati</taxon>
        <taxon>Bacillota</taxon>
        <taxon>Clostridia</taxon>
        <taxon>Lachnospirales</taxon>
        <taxon>Lachnospiraceae</taxon>
        <taxon>Blautia</taxon>
    </lineage>
</organism>
<accession>A0ABT2TSK7</accession>
<comment type="caution">
    <text evidence="2">The sequence shown here is derived from an EMBL/GenBank/DDBJ whole genome shotgun (WGS) entry which is preliminary data.</text>
</comment>
<dbReference type="RefSeq" id="WP_158421262.1">
    <property type="nucleotide sequence ID" value="NZ_JAOQJL010000011.1"/>
</dbReference>
<protein>
    <recommendedName>
        <fullName evidence="4">BIG2 domain-containing protein</fullName>
    </recommendedName>
</protein>
<keyword evidence="1" id="KW-0732">Signal</keyword>
<sequence length="192" mass="21464">MKLSKRIALIFASLLMVLCVSVSVSAKESPTKQSFKASLKQSAVVYDGKTHKPSVVVKDLNGKTLNKKYYTVQAKKVKNAGTYTVTIKGKGKYAGYVQKLTYKIKLKKQKVSVSKSNITVRYNRNKATSQVVKVTKKTGRVTYKTNSSRIKVNKYGKITVAKGTRKGVYRITVTVRAKNYRTVKKSIRVTVK</sequence>
<evidence type="ECO:0000313" key="3">
    <source>
        <dbReference type="Proteomes" id="UP001652409"/>
    </source>
</evidence>
<evidence type="ECO:0000256" key="1">
    <source>
        <dbReference type="SAM" id="SignalP"/>
    </source>
</evidence>
<feature type="chain" id="PRO_5046663569" description="BIG2 domain-containing protein" evidence="1">
    <location>
        <begin position="27"/>
        <end position="192"/>
    </location>
</feature>
<feature type="signal peptide" evidence="1">
    <location>
        <begin position="1"/>
        <end position="26"/>
    </location>
</feature>
<keyword evidence="3" id="KW-1185">Reference proteome</keyword>
<dbReference type="Proteomes" id="UP001652409">
    <property type="component" value="Unassembled WGS sequence"/>
</dbReference>
<evidence type="ECO:0008006" key="4">
    <source>
        <dbReference type="Google" id="ProtNLM"/>
    </source>
</evidence>
<gene>
    <name evidence="2" type="ORF">OCV61_07350</name>
</gene>
<proteinExistence type="predicted"/>
<dbReference type="EMBL" id="JAOQJL010000011">
    <property type="protein sequence ID" value="MCU6765231.1"/>
    <property type="molecule type" value="Genomic_DNA"/>
</dbReference>
<name>A0ABT2TSK7_9FIRM</name>
<reference evidence="2 3" key="1">
    <citation type="journal article" date="2021" name="ISME Commun">
        <title>Automated analysis of genomic sequences facilitates high-throughput and comprehensive description of bacteria.</title>
        <authorList>
            <person name="Hitch T.C.A."/>
        </authorList>
    </citation>
    <scope>NUCLEOTIDE SEQUENCE [LARGE SCALE GENOMIC DNA]</scope>
    <source>
        <strain evidence="2 3">Sanger_23</strain>
    </source>
</reference>
<evidence type="ECO:0000313" key="2">
    <source>
        <dbReference type="EMBL" id="MCU6765231.1"/>
    </source>
</evidence>